<comment type="subcellular location">
    <subcellularLocation>
        <location evidence="1">Membrane</location>
        <topology evidence="1">Multi-pass membrane protein</topology>
    </subcellularLocation>
</comment>
<evidence type="ECO:0000256" key="6">
    <source>
        <dbReference type="ARBA" id="ARBA00023170"/>
    </source>
</evidence>
<evidence type="ECO:0000256" key="5">
    <source>
        <dbReference type="ARBA" id="ARBA00023136"/>
    </source>
</evidence>
<keyword evidence="11" id="KW-1185">Reference proteome</keyword>
<feature type="compositionally biased region" description="Polar residues" evidence="8">
    <location>
        <begin position="337"/>
        <end position="348"/>
    </location>
</feature>
<gene>
    <name evidence="12" type="primary">LOC111121887</name>
</gene>
<dbReference type="GO" id="GO:0016020">
    <property type="term" value="C:membrane"/>
    <property type="evidence" value="ECO:0007669"/>
    <property type="project" value="UniProtKB-SubCell"/>
</dbReference>
<dbReference type="GO" id="GO:0004930">
    <property type="term" value="F:G protein-coupled receptor activity"/>
    <property type="evidence" value="ECO:0007669"/>
    <property type="project" value="UniProtKB-KW"/>
</dbReference>
<organism evidence="11 12">
    <name type="scientific">Crassostrea virginica</name>
    <name type="common">Eastern oyster</name>
    <dbReference type="NCBI Taxonomy" id="6565"/>
    <lineage>
        <taxon>Eukaryota</taxon>
        <taxon>Metazoa</taxon>
        <taxon>Spiralia</taxon>
        <taxon>Lophotrochozoa</taxon>
        <taxon>Mollusca</taxon>
        <taxon>Bivalvia</taxon>
        <taxon>Autobranchia</taxon>
        <taxon>Pteriomorphia</taxon>
        <taxon>Ostreida</taxon>
        <taxon>Ostreoidea</taxon>
        <taxon>Ostreidae</taxon>
        <taxon>Crassostrea</taxon>
    </lineage>
</organism>
<dbReference type="InterPro" id="IPR050125">
    <property type="entry name" value="GPCR_opsins"/>
</dbReference>
<dbReference type="AlphaFoldDB" id="A0A8B8CTM9"/>
<dbReference type="RefSeq" id="XP_022319070.1">
    <property type="nucleotide sequence ID" value="XM_022463362.1"/>
</dbReference>
<feature type="transmembrane region" description="Helical" evidence="9">
    <location>
        <begin position="97"/>
        <end position="119"/>
    </location>
</feature>
<dbReference type="InterPro" id="IPR000276">
    <property type="entry name" value="GPCR_Rhodpsn"/>
</dbReference>
<keyword evidence="6" id="KW-0675">Receptor</keyword>
<evidence type="ECO:0000259" key="10">
    <source>
        <dbReference type="PROSITE" id="PS50262"/>
    </source>
</evidence>
<evidence type="ECO:0000256" key="7">
    <source>
        <dbReference type="ARBA" id="ARBA00023224"/>
    </source>
</evidence>
<evidence type="ECO:0000256" key="2">
    <source>
        <dbReference type="ARBA" id="ARBA00022692"/>
    </source>
</evidence>
<dbReference type="SUPFAM" id="SSF81321">
    <property type="entry name" value="Family A G protein-coupled receptor-like"/>
    <property type="match status" value="1"/>
</dbReference>
<dbReference type="InterPro" id="IPR017452">
    <property type="entry name" value="GPCR_Rhodpsn_7TM"/>
</dbReference>
<keyword evidence="5 9" id="KW-0472">Membrane</keyword>
<feature type="transmembrane region" description="Helical" evidence="9">
    <location>
        <begin position="58"/>
        <end position="77"/>
    </location>
</feature>
<feature type="transmembrane region" description="Helical" evidence="9">
    <location>
        <begin position="139"/>
        <end position="160"/>
    </location>
</feature>
<evidence type="ECO:0000256" key="3">
    <source>
        <dbReference type="ARBA" id="ARBA00022989"/>
    </source>
</evidence>
<evidence type="ECO:0000256" key="8">
    <source>
        <dbReference type="SAM" id="MobiDB-lite"/>
    </source>
</evidence>
<keyword evidence="7" id="KW-0807">Transducer</keyword>
<protein>
    <submittedName>
        <fullName evidence="12">Rhodopsin, G0-coupled-like</fullName>
    </submittedName>
</protein>
<keyword evidence="3 9" id="KW-1133">Transmembrane helix</keyword>
<evidence type="ECO:0000256" key="9">
    <source>
        <dbReference type="SAM" id="Phobius"/>
    </source>
</evidence>
<dbReference type="Gene3D" id="1.20.1070.10">
    <property type="entry name" value="Rhodopsin 7-helix transmembrane proteins"/>
    <property type="match status" value="1"/>
</dbReference>
<feature type="transmembrane region" description="Helical" evidence="9">
    <location>
        <begin position="242"/>
        <end position="263"/>
    </location>
</feature>
<sequence length="374" mass="42409">MTSHGNFSEPGDPESLNDVSYIFIGLYMSTLALTAIFGNCLVLFVFWRRSLYKRPVNWFIVNLAVADLSVSLFAHPMSAVAAFDQSWNLFGAIGCQLYGFFSYLCACNNIMTYAAISYFRYQIVCENKYIARVKRGRVLSVLVCVWIFSLFWTVCPLAGWNAYTPEPYDVSCSLHWYGKRIGDKVYIWLVLFFVYVFPLAIMVFSYSRIARHARRLACTPQIRNEENKSKFLYNLERGATKISLMMTITFVFTWTPYAVMSALTASGVHFLSPVMLLPTLFAKSSCAYNPFVFFLSHNTFKSYQWGFSFCVSTTTKKEAPGVFVTGKRFDNRVAPAGSTNPQPQQEAANDTEKKQTCSKGTILNVESAQESNVM</sequence>
<keyword evidence="2 9" id="KW-0812">Transmembrane</keyword>
<dbReference type="PROSITE" id="PS50262">
    <property type="entry name" value="G_PROTEIN_RECEP_F1_2"/>
    <property type="match status" value="1"/>
</dbReference>
<reference evidence="12" key="1">
    <citation type="submission" date="2025-08" db="UniProtKB">
        <authorList>
            <consortium name="RefSeq"/>
        </authorList>
    </citation>
    <scope>IDENTIFICATION</scope>
    <source>
        <tissue evidence="12">Whole sample</tissue>
    </source>
</reference>
<evidence type="ECO:0000256" key="4">
    <source>
        <dbReference type="ARBA" id="ARBA00023040"/>
    </source>
</evidence>
<dbReference type="GeneID" id="111121887"/>
<feature type="transmembrane region" description="Helical" evidence="9">
    <location>
        <begin position="275"/>
        <end position="295"/>
    </location>
</feature>
<dbReference type="PANTHER" id="PTHR24240">
    <property type="entry name" value="OPSIN"/>
    <property type="match status" value="1"/>
</dbReference>
<feature type="domain" description="G-protein coupled receptors family 1 profile" evidence="10">
    <location>
        <begin position="38"/>
        <end position="293"/>
    </location>
</feature>
<feature type="region of interest" description="Disordered" evidence="8">
    <location>
        <begin position="333"/>
        <end position="361"/>
    </location>
</feature>
<evidence type="ECO:0000256" key="1">
    <source>
        <dbReference type="ARBA" id="ARBA00004141"/>
    </source>
</evidence>
<feature type="transmembrane region" description="Helical" evidence="9">
    <location>
        <begin position="20"/>
        <end position="46"/>
    </location>
</feature>
<dbReference type="KEGG" id="cvn:111121887"/>
<dbReference type="Pfam" id="PF00001">
    <property type="entry name" value="7tm_1"/>
    <property type="match status" value="1"/>
</dbReference>
<feature type="transmembrane region" description="Helical" evidence="9">
    <location>
        <begin position="185"/>
        <end position="206"/>
    </location>
</feature>
<evidence type="ECO:0000313" key="12">
    <source>
        <dbReference type="RefSeq" id="XP_022319070.1"/>
    </source>
</evidence>
<proteinExistence type="predicted"/>
<dbReference type="PRINTS" id="PR00237">
    <property type="entry name" value="GPCRRHODOPSN"/>
</dbReference>
<dbReference type="OrthoDB" id="2101615at2759"/>
<dbReference type="Proteomes" id="UP000694844">
    <property type="component" value="Chromosome 2"/>
</dbReference>
<evidence type="ECO:0000313" key="11">
    <source>
        <dbReference type="Proteomes" id="UP000694844"/>
    </source>
</evidence>
<keyword evidence="4" id="KW-0297">G-protein coupled receptor</keyword>
<accession>A0A8B8CTM9</accession>
<name>A0A8B8CTM9_CRAVI</name>